<dbReference type="NCBIfam" id="TIGR01730">
    <property type="entry name" value="RND_mfp"/>
    <property type="match status" value="1"/>
</dbReference>
<dbReference type="Gene3D" id="2.40.50.100">
    <property type="match status" value="1"/>
</dbReference>
<evidence type="ECO:0000256" key="2">
    <source>
        <dbReference type="SAM" id="Coils"/>
    </source>
</evidence>
<evidence type="ECO:0000256" key="3">
    <source>
        <dbReference type="SAM" id="MobiDB-lite"/>
    </source>
</evidence>
<evidence type="ECO:0000259" key="6">
    <source>
        <dbReference type="Pfam" id="PF25973"/>
    </source>
</evidence>
<reference evidence="7" key="1">
    <citation type="journal article" name="DNA Res.">
        <title>The physiological potential of anammox bacteria as revealed by their core genome structure.</title>
        <authorList>
            <person name="Okubo T."/>
            <person name="Toyoda A."/>
            <person name="Fukuhara K."/>
            <person name="Uchiyama I."/>
            <person name="Harigaya Y."/>
            <person name="Kuroiwa M."/>
            <person name="Suzuki T."/>
            <person name="Murakami Y."/>
            <person name="Suwa Y."/>
            <person name="Takami H."/>
        </authorList>
    </citation>
    <scope>NUCLEOTIDE SEQUENCE</scope>
    <source>
        <strain evidence="7">317325-3</strain>
    </source>
</reference>
<protein>
    <submittedName>
        <fullName evidence="7">RND family efflux transporter, MFP subunit</fullName>
    </submittedName>
</protein>
<dbReference type="EMBL" id="AP021857">
    <property type="protein sequence ID" value="BBO22020.1"/>
    <property type="molecule type" value="Genomic_DNA"/>
</dbReference>
<dbReference type="InterPro" id="IPR058792">
    <property type="entry name" value="Beta-barrel_RND_2"/>
</dbReference>
<dbReference type="SUPFAM" id="SSF111369">
    <property type="entry name" value="HlyD-like secretion proteins"/>
    <property type="match status" value="1"/>
</dbReference>
<dbReference type="Gene3D" id="1.10.287.470">
    <property type="entry name" value="Helix hairpin bin"/>
    <property type="match status" value="1"/>
</dbReference>
<dbReference type="GO" id="GO:1990281">
    <property type="term" value="C:efflux pump complex"/>
    <property type="evidence" value="ECO:0007669"/>
    <property type="project" value="TreeGrafter"/>
</dbReference>
<comment type="similarity">
    <text evidence="1">Belongs to the membrane fusion protein (MFP) (TC 8.A.1) family.</text>
</comment>
<dbReference type="InterPro" id="IPR058627">
    <property type="entry name" value="MdtA-like_C"/>
</dbReference>
<dbReference type="Proteomes" id="UP000662914">
    <property type="component" value="Chromosome"/>
</dbReference>
<organism evidence="7 8">
    <name type="scientific">Candidatus Desulfobacillus denitrificans</name>
    <dbReference type="NCBI Taxonomy" id="2608985"/>
    <lineage>
        <taxon>Bacteria</taxon>
        <taxon>Pseudomonadati</taxon>
        <taxon>Pseudomonadota</taxon>
        <taxon>Betaproteobacteria</taxon>
        <taxon>Candidatus Desulfobacillus</taxon>
    </lineage>
</organism>
<dbReference type="Gene3D" id="2.40.30.170">
    <property type="match status" value="1"/>
</dbReference>
<feature type="region of interest" description="Disordered" evidence="3">
    <location>
        <begin position="352"/>
        <end position="382"/>
    </location>
</feature>
<dbReference type="InterPro" id="IPR006143">
    <property type="entry name" value="RND_pump_MFP"/>
</dbReference>
<dbReference type="InterPro" id="IPR058647">
    <property type="entry name" value="BSH_CzcB-like"/>
</dbReference>
<gene>
    <name evidence="7" type="ORF">DSYM_27190</name>
</gene>
<proteinExistence type="inferred from homology"/>
<dbReference type="Gene3D" id="2.40.420.20">
    <property type="match status" value="1"/>
</dbReference>
<dbReference type="PANTHER" id="PTHR30469">
    <property type="entry name" value="MULTIDRUG RESISTANCE PROTEIN MDTA"/>
    <property type="match status" value="1"/>
</dbReference>
<feature type="domain" description="Multidrug resistance protein MdtA-like C-terminal permuted SH3" evidence="5">
    <location>
        <begin position="283"/>
        <end position="341"/>
    </location>
</feature>
<feature type="domain" description="CusB-like beta-barrel" evidence="4">
    <location>
        <begin position="210"/>
        <end position="275"/>
    </location>
</feature>
<dbReference type="Pfam" id="PF25973">
    <property type="entry name" value="BSH_CzcB"/>
    <property type="match status" value="1"/>
</dbReference>
<sequence>MPRSQFAILAAALVLAACQKTEEKKPSGPPPTLVTVTQAKAGAMEITEETLGSLEAVIDPKIGAEVAGKVIRVLAGAGQAVRKGELLAVIDDTDFALQNRADEAERKRAEALLGQQERVVERQQQLVQKGFISKNAADDARAQRDALREQLAAARARGDMSRRSQGKARVVAPFDGVIETQVASLGDYVKVGDPLFQLVSSRRLRAHLPFPESAAARLQRGQAAILASPLLPGKEFRGTVSEIKPSVSESGRALDVIVDIDNMDGFRPGGTVNAAVVVAQRDDAVLVPEQSVVLRPAGKVVYAIADGKATQHVVEVGAKRAGMVEISKGLPAGTTVALDGAGFLTHNAAVTVKEQGKAPAPGGPPESQSPQHGAAARPEAKK</sequence>
<keyword evidence="2" id="KW-0175">Coiled coil</keyword>
<feature type="coiled-coil region" evidence="2">
    <location>
        <begin position="106"/>
        <end position="157"/>
    </location>
</feature>
<feature type="domain" description="CzcB-like barrel-sandwich hybrid" evidence="6">
    <location>
        <begin position="62"/>
        <end position="198"/>
    </location>
</feature>
<dbReference type="AlphaFoldDB" id="A0A809R344"/>
<evidence type="ECO:0000256" key="1">
    <source>
        <dbReference type="ARBA" id="ARBA00009477"/>
    </source>
</evidence>
<dbReference type="PANTHER" id="PTHR30469:SF15">
    <property type="entry name" value="HLYD FAMILY OF SECRETION PROTEINS"/>
    <property type="match status" value="1"/>
</dbReference>
<accession>A0A809R344</accession>
<dbReference type="PROSITE" id="PS51257">
    <property type="entry name" value="PROKAR_LIPOPROTEIN"/>
    <property type="match status" value="1"/>
</dbReference>
<evidence type="ECO:0000313" key="7">
    <source>
        <dbReference type="EMBL" id="BBO22020.1"/>
    </source>
</evidence>
<evidence type="ECO:0000259" key="5">
    <source>
        <dbReference type="Pfam" id="PF25967"/>
    </source>
</evidence>
<evidence type="ECO:0000313" key="8">
    <source>
        <dbReference type="Proteomes" id="UP000662914"/>
    </source>
</evidence>
<dbReference type="Pfam" id="PF25967">
    <property type="entry name" value="RND-MFP_C"/>
    <property type="match status" value="1"/>
</dbReference>
<evidence type="ECO:0000259" key="4">
    <source>
        <dbReference type="Pfam" id="PF25954"/>
    </source>
</evidence>
<dbReference type="KEGG" id="ddz:DSYM_27190"/>
<dbReference type="GO" id="GO:0015562">
    <property type="term" value="F:efflux transmembrane transporter activity"/>
    <property type="evidence" value="ECO:0007669"/>
    <property type="project" value="TreeGrafter"/>
</dbReference>
<dbReference type="Pfam" id="PF25954">
    <property type="entry name" value="Beta-barrel_RND_2"/>
    <property type="match status" value="1"/>
</dbReference>
<name>A0A809R344_9PROT</name>